<dbReference type="HOGENOM" id="CLU_039070_4_2_1"/>
<comment type="cofactor">
    <cofactor evidence="1">
        <name>Fe(2+)</name>
        <dbReference type="ChEBI" id="CHEBI:29033"/>
    </cofactor>
</comment>
<dbReference type="Proteomes" id="UP000053263">
    <property type="component" value="Unassembled WGS sequence"/>
</dbReference>
<dbReference type="Gene3D" id="3.60.130.30">
    <property type="match status" value="1"/>
</dbReference>
<accession>A0A0C9SPX4</accession>
<evidence type="ECO:0000256" key="3">
    <source>
        <dbReference type="ARBA" id="ARBA00022964"/>
    </source>
</evidence>
<evidence type="ECO:0000313" key="8">
    <source>
        <dbReference type="Proteomes" id="UP000053263"/>
    </source>
</evidence>
<keyword evidence="4" id="KW-0560">Oxidoreductase</keyword>
<dbReference type="EMBL" id="KN832584">
    <property type="protein sequence ID" value="KII83082.1"/>
    <property type="molecule type" value="Genomic_DNA"/>
</dbReference>
<dbReference type="OrthoDB" id="3259298at2759"/>
<dbReference type="Pfam" id="PF12851">
    <property type="entry name" value="Tet_JBP"/>
    <property type="match status" value="1"/>
</dbReference>
<evidence type="ECO:0000256" key="1">
    <source>
        <dbReference type="ARBA" id="ARBA00001954"/>
    </source>
</evidence>
<feature type="domain" description="2OGFeDO JBP1/TET oxygenase" evidence="6">
    <location>
        <begin position="134"/>
        <end position="293"/>
    </location>
</feature>
<protein>
    <submittedName>
        <fullName evidence="7">Unplaced genomic scaffold PLICRscaffold_31, whole genome shotgun sequence</fullName>
    </submittedName>
</protein>
<keyword evidence="3" id="KW-0223">Dioxygenase</keyword>
<name>A0A0C9SPX4_PLICR</name>
<evidence type="ECO:0000259" key="6">
    <source>
        <dbReference type="Pfam" id="PF12851"/>
    </source>
</evidence>
<dbReference type="GO" id="GO:0046872">
    <property type="term" value="F:metal ion binding"/>
    <property type="evidence" value="ECO:0007669"/>
    <property type="project" value="UniProtKB-KW"/>
</dbReference>
<organism evidence="7 8">
    <name type="scientific">Plicaturopsis crispa FD-325 SS-3</name>
    <dbReference type="NCBI Taxonomy" id="944288"/>
    <lineage>
        <taxon>Eukaryota</taxon>
        <taxon>Fungi</taxon>
        <taxon>Dikarya</taxon>
        <taxon>Basidiomycota</taxon>
        <taxon>Agaricomycotina</taxon>
        <taxon>Agaricomycetes</taxon>
        <taxon>Agaricomycetidae</taxon>
        <taxon>Amylocorticiales</taxon>
        <taxon>Amylocorticiaceae</taxon>
        <taxon>Plicatura</taxon>
        <taxon>Plicaturopsis crispa</taxon>
    </lineage>
</organism>
<reference evidence="7 8" key="1">
    <citation type="submission" date="2014-06" db="EMBL/GenBank/DDBJ databases">
        <title>Evolutionary Origins and Diversification of the Mycorrhizal Mutualists.</title>
        <authorList>
            <consortium name="DOE Joint Genome Institute"/>
            <consortium name="Mycorrhizal Genomics Consortium"/>
            <person name="Kohler A."/>
            <person name="Kuo A."/>
            <person name="Nagy L.G."/>
            <person name="Floudas D."/>
            <person name="Copeland A."/>
            <person name="Barry K.W."/>
            <person name="Cichocki N."/>
            <person name="Veneault-Fourrey C."/>
            <person name="LaButti K."/>
            <person name="Lindquist E.A."/>
            <person name="Lipzen A."/>
            <person name="Lundell T."/>
            <person name="Morin E."/>
            <person name="Murat C."/>
            <person name="Riley R."/>
            <person name="Ohm R."/>
            <person name="Sun H."/>
            <person name="Tunlid A."/>
            <person name="Henrissat B."/>
            <person name="Grigoriev I.V."/>
            <person name="Hibbett D.S."/>
            <person name="Martin F."/>
        </authorList>
    </citation>
    <scope>NUCLEOTIDE SEQUENCE [LARGE SCALE GENOMIC DNA]</scope>
    <source>
        <strain evidence="7 8">FD-325 SS-3</strain>
    </source>
</reference>
<keyword evidence="8" id="KW-1185">Reference proteome</keyword>
<evidence type="ECO:0000256" key="5">
    <source>
        <dbReference type="ARBA" id="ARBA00023004"/>
    </source>
</evidence>
<sequence>MPDLTSSVQLPWDAEHYNTHLGARPSGQQYKKEASLQSRYPALRLSEGVIDQPITVVDIHGVILLWYMPRALTASRQDNIIQHTSKLSQLFGDSMKNSPSGNWRTASPLFAPAAKCPQITPGCISISPGWFHQAHDTAAYPLEPSATFKGKNAKTTLPWLTEMAESFVVINTVMGIIHPDLYDAGRETLRRIHTCPEASSLAPVLHKWASIFNGAAIISNRETLIHRDNFSRAEWYDLLATVGRYRNAVMEIPVAGLRLDYSGGTLVGIAGQILSHGVSRADGKRLCLAFYMRDNVQERMEVRGATWMDYGVYGKPEY</sequence>
<dbReference type="AlphaFoldDB" id="A0A0C9SPX4"/>
<dbReference type="InterPro" id="IPR024779">
    <property type="entry name" value="2OGFeDO_JBP1/TET_oxygenase_dom"/>
</dbReference>
<evidence type="ECO:0000256" key="4">
    <source>
        <dbReference type="ARBA" id="ARBA00023002"/>
    </source>
</evidence>
<keyword evidence="5" id="KW-0408">Iron</keyword>
<dbReference type="GO" id="GO:0051213">
    <property type="term" value="F:dioxygenase activity"/>
    <property type="evidence" value="ECO:0007669"/>
    <property type="project" value="UniProtKB-KW"/>
</dbReference>
<keyword evidence="2" id="KW-0479">Metal-binding</keyword>
<evidence type="ECO:0000256" key="2">
    <source>
        <dbReference type="ARBA" id="ARBA00022723"/>
    </source>
</evidence>
<proteinExistence type="predicted"/>
<evidence type="ECO:0000313" key="7">
    <source>
        <dbReference type="EMBL" id="KII83082.1"/>
    </source>
</evidence>
<gene>
    <name evidence="7" type="ORF">PLICRDRAFT_119852</name>
</gene>